<dbReference type="OrthoDB" id="164654at2"/>
<dbReference type="InterPro" id="IPR051532">
    <property type="entry name" value="Ester_Hydrolysis_Enzymes"/>
</dbReference>
<feature type="domain" description="SGNH hydrolase-type esterase" evidence="1">
    <location>
        <begin position="11"/>
        <end position="191"/>
    </location>
</feature>
<dbReference type="PANTHER" id="PTHR30383">
    <property type="entry name" value="THIOESTERASE 1/PROTEASE 1/LYSOPHOSPHOLIPASE L1"/>
    <property type="match status" value="1"/>
</dbReference>
<accession>A0A1T4VKF1</accession>
<dbReference type="PANTHER" id="PTHR30383:SF29">
    <property type="entry name" value="SGNH HYDROLASE-TYPE ESTERASE DOMAIN-CONTAINING PROTEIN"/>
    <property type="match status" value="1"/>
</dbReference>
<name>A0A1T4VKF1_9FIRM</name>
<evidence type="ECO:0000259" key="1">
    <source>
        <dbReference type="Pfam" id="PF13472"/>
    </source>
</evidence>
<dbReference type="AlphaFoldDB" id="A0A1T4VKF1"/>
<evidence type="ECO:0000313" key="2">
    <source>
        <dbReference type="EMBL" id="SKA65442.1"/>
    </source>
</evidence>
<reference evidence="2 3" key="1">
    <citation type="submission" date="2017-02" db="EMBL/GenBank/DDBJ databases">
        <authorList>
            <person name="Peterson S.W."/>
        </authorList>
    </citation>
    <scope>NUCLEOTIDE SEQUENCE [LARGE SCALE GENOMIC DNA]</scope>
    <source>
        <strain evidence="2 3">ATCC 35992</strain>
    </source>
</reference>
<dbReference type="InterPro" id="IPR036514">
    <property type="entry name" value="SGNH_hydro_sf"/>
</dbReference>
<dbReference type="SUPFAM" id="SSF52266">
    <property type="entry name" value="SGNH hydrolase"/>
    <property type="match status" value="1"/>
</dbReference>
<organism evidence="2 3">
    <name type="scientific">Eubacterium uniforme</name>
    <dbReference type="NCBI Taxonomy" id="39495"/>
    <lineage>
        <taxon>Bacteria</taxon>
        <taxon>Bacillati</taxon>
        <taxon>Bacillota</taxon>
        <taxon>Clostridia</taxon>
        <taxon>Eubacteriales</taxon>
        <taxon>Eubacteriaceae</taxon>
        <taxon>Eubacterium</taxon>
    </lineage>
</organism>
<sequence>MDSLKKYRILCFGDSLTWGFDPKEKIRMSDENRYTANLQQMLGDKYMVIEEGQNGRTIATDDPAEGEKNGLKYIVPCMETHNPIDLITVMLGSNDLKKKFGYSSMDIAGEMQIMLEKIQTYNTFRMNGRMKVLLIAPPAVAKSALDPWLSECFDLENASRVARELPDWYKQLSEMYNLEFLDANEVARVSEIDGIHMDGENQRKLAKAIYDKVCELRAK</sequence>
<proteinExistence type="predicted"/>
<dbReference type="RefSeq" id="WP_078765977.1">
    <property type="nucleotide sequence ID" value="NZ_FUXZ01000006.1"/>
</dbReference>
<dbReference type="EMBL" id="FUXZ01000006">
    <property type="protein sequence ID" value="SKA65442.1"/>
    <property type="molecule type" value="Genomic_DNA"/>
</dbReference>
<dbReference type="InterPro" id="IPR013830">
    <property type="entry name" value="SGNH_hydro"/>
</dbReference>
<dbReference type="Gene3D" id="3.40.50.1110">
    <property type="entry name" value="SGNH hydrolase"/>
    <property type="match status" value="1"/>
</dbReference>
<keyword evidence="3" id="KW-1185">Reference proteome</keyword>
<gene>
    <name evidence="2" type="ORF">SAMN02745111_01104</name>
</gene>
<dbReference type="Pfam" id="PF13472">
    <property type="entry name" value="Lipase_GDSL_2"/>
    <property type="match status" value="1"/>
</dbReference>
<evidence type="ECO:0000313" key="3">
    <source>
        <dbReference type="Proteomes" id="UP000190814"/>
    </source>
</evidence>
<protein>
    <submittedName>
        <fullName evidence="2">Lysophospholipase L1</fullName>
    </submittedName>
</protein>
<dbReference type="Proteomes" id="UP000190814">
    <property type="component" value="Unassembled WGS sequence"/>
</dbReference>
<dbReference type="STRING" id="39495.SAMN02745111_01104"/>